<reference evidence="2 3" key="1">
    <citation type="journal article" date="2013" name="Stand. Genomic Sci.">
        <title>Genomic Encyclopedia of Type Strains, Phase I: The one thousand microbial genomes (KMG-I) project.</title>
        <authorList>
            <person name="Kyrpides N.C."/>
            <person name="Woyke T."/>
            <person name="Eisen J.A."/>
            <person name="Garrity G."/>
            <person name="Lilburn T.G."/>
            <person name="Beck B.J."/>
            <person name="Whitman W.B."/>
            <person name="Hugenholtz P."/>
            <person name="Klenk H.P."/>
        </authorList>
    </citation>
    <scope>NUCLEOTIDE SEQUENCE [LARGE SCALE GENOMIC DNA]</scope>
    <source>
        <strain evidence="2 3">DSM 45044</strain>
    </source>
</reference>
<accession>A0A562V543</accession>
<comment type="caution">
    <text evidence="2">The sequence shown here is derived from an EMBL/GenBank/DDBJ whole genome shotgun (WGS) entry which is preliminary data.</text>
</comment>
<organism evidence="2 3">
    <name type="scientific">Stackebrandtia albiflava</name>
    <dbReference type="NCBI Taxonomy" id="406432"/>
    <lineage>
        <taxon>Bacteria</taxon>
        <taxon>Bacillati</taxon>
        <taxon>Actinomycetota</taxon>
        <taxon>Actinomycetes</taxon>
        <taxon>Glycomycetales</taxon>
        <taxon>Glycomycetaceae</taxon>
        <taxon>Stackebrandtia</taxon>
    </lineage>
</organism>
<dbReference type="Gene3D" id="3.30.1360.200">
    <property type="match status" value="1"/>
</dbReference>
<dbReference type="Pfam" id="PF22599">
    <property type="entry name" value="SecDF_P1_head"/>
    <property type="match status" value="1"/>
</dbReference>
<evidence type="ECO:0000313" key="2">
    <source>
        <dbReference type="EMBL" id="TWJ12975.1"/>
    </source>
</evidence>
<dbReference type="PROSITE" id="PS51257">
    <property type="entry name" value="PROKAR_LIPOPROTEIN"/>
    <property type="match status" value="1"/>
</dbReference>
<keyword evidence="3" id="KW-1185">Reference proteome</keyword>
<gene>
    <name evidence="2" type="ORF">LX16_3742</name>
</gene>
<dbReference type="EMBL" id="VLLL01000006">
    <property type="protein sequence ID" value="TWJ12975.1"/>
    <property type="molecule type" value="Genomic_DNA"/>
</dbReference>
<dbReference type="AlphaFoldDB" id="A0A562V543"/>
<dbReference type="Proteomes" id="UP000321617">
    <property type="component" value="Unassembled WGS sequence"/>
</dbReference>
<evidence type="ECO:0000313" key="3">
    <source>
        <dbReference type="Proteomes" id="UP000321617"/>
    </source>
</evidence>
<proteinExistence type="predicted"/>
<evidence type="ECO:0000259" key="1">
    <source>
        <dbReference type="Pfam" id="PF22599"/>
    </source>
</evidence>
<dbReference type="OrthoDB" id="5240379at2"/>
<name>A0A562V543_9ACTN</name>
<protein>
    <recommendedName>
        <fullName evidence="1">SecDF P1 head subdomain domain-containing protein</fullName>
    </recommendedName>
</protein>
<dbReference type="InterPro" id="IPR054384">
    <property type="entry name" value="SecDF_P1_head"/>
</dbReference>
<feature type="domain" description="SecDF P1 head subdomain" evidence="1">
    <location>
        <begin position="152"/>
        <end position="244"/>
    </location>
</feature>
<dbReference type="RefSeq" id="WP_147140509.1">
    <property type="nucleotide sequence ID" value="NZ_BAABIJ010000002.1"/>
</dbReference>
<sequence length="248" mass="25345">MRRGLVAIGLVLTAAGCGSPAEVTPPTLEPEWLQFRAVTATAPVAPVDEPVELTGDPATDVEGVWRRVGEEAAALARGLDAPVHDAADTEVLAPFGALTAEEVALLPAEVRLYTPSIHCEQLVPGGDFLDPATDSVLCDTGATAEAATKLWLAPAALDGGDVAEAEAVSGPSDPGSGVVRIRFSEAGTDAWAELTGAQMGERVAIVLGTEVLSAPTVQQAITEGTTDITGGFTPAEAEELVRALTVTE</sequence>